<evidence type="ECO:0000313" key="2">
    <source>
        <dbReference type="Proteomes" id="UP001159363"/>
    </source>
</evidence>
<sequence length="68" mass="7734">MLASKFQIKVTEIVKSACILHNYIRVHDDVCSTPTYEQEVSATYNDWLSVNPHNPQDKRGLLRTSATV</sequence>
<organism evidence="1 2">
    <name type="scientific">Dryococelus australis</name>
    <dbReference type="NCBI Taxonomy" id="614101"/>
    <lineage>
        <taxon>Eukaryota</taxon>
        <taxon>Metazoa</taxon>
        <taxon>Ecdysozoa</taxon>
        <taxon>Arthropoda</taxon>
        <taxon>Hexapoda</taxon>
        <taxon>Insecta</taxon>
        <taxon>Pterygota</taxon>
        <taxon>Neoptera</taxon>
        <taxon>Polyneoptera</taxon>
        <taxon>Phasmatodea</taxon>
        <taxon>Verophasmatodea</taxon>
        <taxon>Anareolatae</taxon>
        <taxon>Phasmatidae</taxon>
        <taxon>Eurycanthinae</taxon>
        <taxon>Dryococelus</taxon>
    </lineage>
</organism>
<evidence type="ECO:0000313" key="1">
    <source>
        <dbReference type="EMBL" id="KAJ8884196.1"/>
    </source>
</evidence>
<keyword evidence="2" id="KW-1185">Reference proteome</keyword>
<reference evidence="1 2" key="1">
    <citation type="submission" date="2023-02" db="EMBL/GenBank/DDBJ databases">
        <title>LHISI_Scaffold_Assembly.</title>
        <authorList>
            <person name="Stuart O.P."/>
            <person name="Cleave R."/>
            <person name="Magrath M.J.L."/>
            <person name="Mikheyev A.S."/>
        </authorList>
    </citation>
    <scope>NUCLEOTIDE SEQUENCE [LARGE SCALE GENOMIC DNA]</scope>
    <source>
        <strain evidence="1">Daus_M_001</strain>
        <tissue evidence="1">Leg muscle</tissue>
    </source>
</reference>
<gene>
    <name evidence="1" type="ORF">PR048_016053</name>
</gene>
<name>A0ABQ9HJ81_9NEOP</name>
<dbReference type="EMBL" id="JARBHB010000005">
    <property type="protein sequence ID" value="KAJ8884196.1"/>
    <property type="molecule type" value="Genomic_DNA"/>
</dbReference>
<dbReference type="Proteomes" id="UP001159363">
    <property type="component" value="Chromosome 4"/>
</dbReference>
<feature type="non-terminal residue" evidence="1">
    <location>
        <position position="68"/>
    </location>
</feature>
<evidence type="ECO:0008006" key="3">
    <source>
        <dbReference type="Google" id="ProtNLM"/>
    </source>
</evidence>
<proteinExistence type="predicted"/>
<protein>
    <recommendedName>
        <fullName evidence="3">Protein ALP1-like</fullName>
    </recommendedName>
</protein>
<accession>A0ABQ9HJ81</accession>
<comment type="caution">
    <text evidence="1">The sequence shown here is derived from an EMBL/GenBank/DDBJ whole genome shotgun (WGS) entry which is preliminary data.</text>
</comment>